<evidence type="ECO:0000256" key="1">
    <source>
        <dbReference type="SAM" id="MobiDB-lite"/>
    </source>
</evidence>
<dbReference type="EMBL" id="KZ614026">
    <property type="protein sequence ID" value="PMD28721.1"/>
    <property type="molecule type" value="Genomic_DNA"/>
</dbReference>
<feature type="compositionally biased region" description="Low complexity" evidence="1">
    <location>
        <begin position="105"/>
        <end position="132"/>
    </location>
</feature>
<dbReference type="OrthoDB" id="3564543at2759"/>
<feature type="compositionally biased region" description="Pro residues" evidence="1">
    <location>
        <begin position="204"/>
        <end position="215"/>
    </location>
</feature>
<sequence length="371" mass="40668">MVAPMPVRHAISPLTASPRTDIIVDPMEPTILWELVRQRANQTLSELLLLVLFLVLTIVRFLRGAVGDIDQWDHVERPFLSQAQEGRTTTLPPEFLSTTEPTTQPPAQLSSSLPRSSPSASSLRPSVPSVPSVPYSLRPSAPALSVKPVTLVQPSLSPSPSPSPKDETITLTGEELLKELGWPASLDSFRILAKLGVVDESLLPPSPSPSSPSPSSPASTSPRPYVPPHVRRQPLVPRPSVPRYPVSTSSPDSPASSPLRPPLIRTVTVSQGCYYCHNKHPSGLKHIYRNHCPWFHHHLAVGTCHLNEKGELCLGPKPKHGSWVEPLPFWPSTVAQGEQVKRRTDGTEWDEDVSKRPSNPVVFRTGFGTRF</sequence>
<proteinExistence type="predicted"/>
<keyword evidence="3" id="KW-1185">Reference proteome</keyword>
<evidence type="ECO:0000313" key="2">
    <source>
        <dbReference type="EMBL" id="PMD28721.1"/>
    </source>
</evidence>
<dbReference type="AlphaFoldDB" id="A0A2J6QR36"/>
<feature type="compositionally biased region" description="Low complexity" evidence="1">
    <location>
        <begin position="243"/>
        <end position="258"/>
    </location>
</feature>
<organism evidence="2 3">
    <name type="scientific">Hyaloscypha variabilis (strain UAMH 11265 / GT02V1 / F)</name>
    <name type="common">Meliniomyces variabilis</name>
    <dbReference type="NCBI Taxonomy" id="1149755"/>
    <lineage>
        <taxon>Eukaryota</taxon>
        <taxon>Fungi</taxon>
        <taxon>Dikarya</taxon>
        <taxon>Ascomycota</taxon>
        <taxon>Pezizomycotina</taxon>
        <taxon>Leotiomycetes</taxon>
        <taxon>Helotiales</taxon>
        <taxon>Hyaloscyphaceae</taxon>
        <taxon>Hyaloscypha</taxon>
        <taxon>Hyaloscypha variabilis</taxon>
    </lineage>
</organism>
<feature type="region of interest" description="Disordered" evidence="1">
    <location>
        <begin position="83"/>
        <end position="132"/>
    </location>
</feature>
<reference evidence="2 3" key="1">
    <citation type="submission" date="2016-04" db="EMBL/GenBank/DDBJ databases">
        <title>A degradative enzymes factory behind the ericoid mycorrhizal symbiosis.</title>
        <authorList>
            <consortium name="DOE Joint Genome Institute"/>
            <person name="Martino E."/>
            <person name="Morin E."/>
            <person name="Grelet G."/>
            <person name="Kuo A."/>
            <person name="Kohler A."/>
            <person name="Daghino S."/>
            <person name="Barry K."/>
            <person name="Choi C."/>
            <person name="Cichocki N."/>
            <person name="Clum A."/>
            <person name="Copeland A."/>
            <person name="Hainaut M."/>
            <person name="Haridas S."/>
            <person name="Labutti K."/>
            <person name="Lindquist E."/>
            <person name="Lipzen A."/>
            <person name="Khouja H.-R."/>
            <person name="Murat C."/>
            <person name="Ohm R."/>
            <person name="Olson A."/>
            <person name="Spatafora J."/>
            <person name="Veneault-Fourrey C."/>
            <person name="Henrissat B."/>
            <person name="Grigoriev I."/>
            <person name="Martin F."/>
            <person name="Perotto S."/>
        </authorList>
    </citation>
    <scope>NUCLEOTIDE SEQUENCE [LARGE SCALE GENOMIC DNA]</scope>
    <source>
        <strain evidence="2 3">F</strain>
    </source>
</reference>
<protein>
    <submittedName>
        <fullName evidence="2">Uncharacterized protein</fullName>
    </submittedName>
</protein>
<evidence type="ECO:0000313" key="3">
    <source>
        <dbReference type="Proteomes" id="UP000235786"/>
    </source>
</evidence>
<name>A0A2J6QR36_HYAVF</name>
<feature type="region of interest" description="Disordered" evidence="1">
    <location>
        <begin position="203"/>
        <end position="261"/>
    </location>
</feature>
<gene>
    <name evidence="2" type="ORF">L207DRAFT_521424</name>
</gene>
<feature type="compositionally biased region" description="Polar residues" evidence="1">
    <location>
        <begin position="83"/>
        <end position="102"/>
    </location>
</feature>
<dbReference type="Proteomes" id="UP000235786">
    <property type="component" value="Unassembled WGS sequence"/>
</dbReference>
<accession>A0A2J6QR36</accession>